<dbReference type="RefSeq" id="XP_003036025.1">
    <property type="nucleotide sequence ID" value="XM_003035979.1"/>
</dbReference>
<feature type="region of interest" description="Disordered" evidence="13">
    <location>
        <begin position="45"/>
        <end position="188"/>
    </location>
</feature>
<feature type="region of interest" description="Disordered" evidence="13">
    <location>
        <begin position="738"/>
        <end position="760"/>
    </location>
</feature>
<dbReference type="eggNOG" id="KOG0333">
    <property type="taxonomic scope" value="Eukaryota"/>
</dbReference>
<evidence type="ECO:0000256" key="11">
    <source>
        <dbReference type="PROSITE-ProRule" id="PRU00552"/>
    </source>
</evidence>
<dbReference type="InterPro" id="IPR000629">
    <property type="entry name" value="RNA-helicase_DEAD-box_CS"/>
</dbReference>
<dbReference type="PROSITE" id="PS51192">
    <property type="entry name" value="HELICASE_ATP_BIND_1"/>
    <property type="match status" value="1"/>
</dbReference>
<dbReference type="Pfam" id="PF25430">
    <property type="entry name" value="DDX23"/>
    <property type="match status" value="1"/>
</dbReference>
<dbReference type="STRING" id="578458.D8PWZ8"/>
<evidence type="ECO:0000256" key="4">
    <source>
        <dbReference type="ARBA" id="ARBA00022801"/>
    </source>
</evidence>
<evidence type="ECO:0000259" key="16">
    <source>
        <dbReference type="PROSITE" id="PS51195"/>
    </source>
</evidence>
<keyword evidence="2" id="KW-0507">mRNA processing</keyword>
<feature type="short sequence motif" description="Q motif" evidence="11">
    <location>
        <begin position="315"/>
        <end position="343"/>
    </location>
</feature>
<protein>
    <recommendedName>
        <fullName evidence="1">RNA helicase</fullName>
        <ecNumber evidence="1">3.6.4.13</ecNumber>
    </recommendedName>
</protein>
<feature type="domain" description="Helicase C-terminal" evidence="15">
    <location>
        <begin position="577"/>
        <end position="740"/>
    </location>
</feature>
<dbReference type="OMA" id="ARDIKHM"/>
<dbReference type="AlphaFoldDB" id="D8PWZ8"/>
<evidence type="ECO:0000256" key="13">
    <source>
        <dbReference type="SAM" id="MobiDB-lite"/>
    </source>
</evidence>
<dbReference type="EMBL" id="GL377303">
    <property type="protein sequence ID" value="EFJ01123.1"/>
    <property type="molecule type" value="Genomic_DNA"/>
</dbReference>
<evidence type="ECO:0000256" key="1">
    <source>
        <dbReference type="ARBA" id="ARBA00012552"/>
    </source>
</evidence>
<organism evidence="18">
    <name type="scientific">Schizophyllum commune (strain H4-8 / FGSC 9210)</name>
    <name type="common">Split gill fungus</name>
    <dbReference type="NCBI Taxonomy" id="578458"/>
    <lineage>
        <taxon>Eukaryota</taxon>
        <taxon>Fungi</taxon>
        <taxon>Dikarya</taxon>
        <taxon>Basidiomycota</taxon>
        <taxon>Agaricomycotina</taxon>
        <taxon>Agaricomycetes</taxon>
        <taxon>Agaricomycetidae</taxon>
        <taxon>Agaricales</taxon>
        <taxon>Schizophyllaceae</taxon>
        <taxon>Schizophyllum</taxon>
    </lineage>
</organism>
<evidence type="ECO:0000256" key="8">
    <source>
        <dbReference type="ARBA" id="ARBA00037954"/>
    </source>
</evidence>
<dbReference type="GO" id="GO:0003724">
    <property type="term" value="F:RNA helicase activity"/>
    <property type="evidence" value="ECO:0007669"/>
    <property type="project" value="UniProtKB-EC"/>
</dbReference>
<dbReference type="HOGENOM" id="CLU_003041_11_3_1"/>
<dbReference type="PROSITE" id="PS00039">
    <property type="entry name" value="DEAD_ATP_HELICASE"/>
    <property type="match status" value="1"/>
</dbReference>
<keyword evidence="7" id="KW-0508">mRNA splicing</keyword>
<feature type="domain" description="Helicase ATP-binding" evidence="14">
    <location>
        <begin position="346"/>
        <end position="566"/>
    </location>
</feature>
<dbReference type="SUPFAM" id="SSF52540">
    <property type="entry name" value="P-loop containing nucleoside triphosphate hydrolases"/>
    <property type="match status" value="1"/>
</dbReference>
<dbReference type="SMART" id="SM00487">
    <property type="entry name" value="DEXDc"/>
    <property type="match status" value="1"/>
</dbReference>
<evidence type="ECO:0000256" key="3">
    <source>
        <dbReference type="ARBA" id="ARBA00022741"/>
    </source>
</evidence>
<dbReference type="EC" id="3.6.4.13" evidence="1"/>
<dbReference type="Pfam" id="PF00271">
    <property type="entry name" value="Helicase_C"/>
    <property type="match status" value="1"/>
</dbReference>
<dbReference type="FunCoup" id="D8PWZ8">
    <property type="interactions" value="607"/>
</dbReference>
<dbReference type="InterPro" id="IPR001650">
    <property type="entry name" value="Helicase_C-like"/>
</dbReference>
<dbReference type="InterPro" id="IPR027417">
    <property type="entry name" value="P-loop_NTPase"/>
</dbReference>
<dbReference type="PROSITE" id="PS51195">
    <property type="entry name" value="Q_MOTIF"/>
    <property type="match status" value="1"/>
</dbReference>
<dbReference type="PROSITE" id="PS51194">
    <property type="entry name" value="HELICASE_CTER"/>
    <property type="match status" value="1"/>
</dbReference>
<dbReference type="InterPro" id="IPR014014">
    <property type="entry name" value="RNA_helicase_DEAD_Q_motif"/>
</dbReference>
<feature type="compositionally biased region" description="Basic and acidic residues" evidence="13">
    <location>
        <begin position="45"/>
        <end position="139"/>
    </location>
</feature>
<evidence type="ECO:0000259" key="14">
    <source>
        <dbReference type="PROSITE" id="PS51192"/>
    </source>
</evidence>
<feature type="domain" description="DEAD-box RNA helicase Q" evidence="16">
    <location>
        <begin position="315"/>
        <end position="343"/>
    </location>
</feature>
<dbReference type="InterPro" id="IPR057479">
    <property type="entry name" value="PRP28/DDX23-like_helical"/>
</dbReference>
<evidence type="ECO:0000313" key="18">
    <source>
        <dbReference type="Proteomes" id="UP000007431"/>
    </source>
</evidence>
<dbReference type="CDD" id="cd18787">
    <property type="entry name" value="SF2_C_DEAD"/>
    <property type="match status" value="1"/>
</dbReference>
<dbReference type="Gene3D" id="3.40.50.300">
    <property type="entry name" value="P-loop containing nucleotide triphosphate hydrolases"/>
    <property type="match status" value="2"/>
</dbReference>
<dbReference type="KEGG" id="scm:SCHCO_02605996"/>
<reference evidence="17 18" key="1">
    <citation type="journal article" date="2010" name="Nat. Biotechnol.">
        <title>Genome sequence of the model mushroom Schizophyllum commune.</title>
        <authorList>
            <person name="Ohm R.A."/>
            <person name="de Jong J.F."/>
            <person name="Lugones L.G."/>
            <person name="Aerts A."/>
            <person name="Kothe E."/>
            <person name="Stajich J.E."/>
            <person name="de Vries R.P."/>
            <person name="Record E."/>
            <person name="Levasseur A."/>
            <person name="Baker S.E."/>
            <person name="Bartholomew K.A."/>
            <person name="Coutinho P.M."/>
            <person name="Erdmann S."/>
            <person name="Fowler T.J."/>
            <person name="Gathman A.C."/>
            <person name="Lombard V."/>
            <person name="Henrissat B."/>
            <person name="Knabe N."/>
            <person name="Kuees U."/>
            <person name="Lilly W.W."/>
            <person name="Lindquist E."/>
            <person name="Lucas S."/>
            <person name="Magnuson J.K."/>
            <person name="Piumi F."/>
            <person name="Raudaskoski M."/>
            <person name="Salamov A."/>
            <person name="Schmutz J."/>
            <person name="Schwarze F.W.M.R."/>
            <person name="vanKuyk P.A."/>
            <person name="Horton J.S."/>
            <person name="Grigoriev I.V."/>
            <person name="Woesten H.A.B."/>
        </authorList>
    </citation>
    <scope>NUCLEOTIDE SEQUENCE [LARGE SCALE GENOMIC DNA]</scope>
    <source>
        <strain evidence="18">H4-8 / FGSC 9210</strain>
    </source>
</reference>
<dbReference type="InterPro" id="IPR014001">
    <property type="entry name" value="Helicase_ATP-bd"/>
</dbReference>
<comment type="similarity">
    <text evidence="8">Belongs to the DEAD box helicase family. DDX23/PRP28 subfamily.</text>
</comment>
<dbReference type="GeneID" id="9594402"/>
<dbReference type="PANTHER" id="PTHR47958">
    <property type="entry name" value="ATP-DEPENDENT RNA HELICASE DBP3"/>
    <property type="match status" value="1"/>
</dbReference>
<dbReference type="GO" id="GO:0003676">
    <property type="term" value="F:nucleic acid binding"/>
    <property type="evidence" value="ECO:0007669"/>
    <property type="project" value="InterPro"/>
</dbReference>
<dbReference type="OrthoDB" id="196131at2759"/>
<dbReference type="CDD" id="cd17945">
    <property type="entry name" value="DEADc_DDX23"/>
    <property type="match status" value="1"/>
</dbReference>
<keyword evidence="18" id="KW-1185">Reference proteome</keyword>
<evidence type="ECO:0000313" key="17">
    <source>
        <dbReference type="EMBL" id="EFJ01123.1"/>
    </source>
</evidence>
<evidence type="ECO:0000256" key="12">
    <source>
        <dbReference type="RuleBase" id="RU000492"/>
    </source>
</evidence>
<evidence type="ECO:0000256" key="10">
    <source>
        <dbReference type="ARBA" id="ARBA00047984"/>
    </source>
</evidence>
<dbReference type="GO" id="GO:0005524">
    <property type="term" value="F:ATP binding"/>
    <property type="evidence" value="ECO:0007669"/>
    <property type="project" value="UniProtKB-KW"/>
</dbReference>
<keyword evidence="4 12" id="KW-0378">Hydrolase</keyword>
<keyword evidence="5 12" id="KW-0347">Helicase</keyword>
<accession>D8PWZ8</accession>
<dbReference type="CDD" id="cd22249">
    <property type="entry name" value="UDM1_RNF168_RNF169-like"/>
    <property type="match status" value="1"/>
</dbReference>
<dbReference type="VEuPathDB" id="FungiDB:SCHCODRAFT_02605996"/>
<evidence type="ECO:0000256" key="7">
    <source>
        <dbReference type="ARBA" id="ARBA00023187"/>
    </source>
</evidence>
<evidence type="ECO:0000256" key="5">
    <source>
        <dbReference type="ARBA" id="ARBA00022806"/>
    </source>
</evidence>
<dbReference type="GO" id="GO:0006397">
    <property type="term" value="P:mRNA processing"/>
    <property type="evidence" value="ECO:0007669"/>
    <property type="project" value="UniProtKB-KW"/>
</dbReference>
<dbReference type="Proteomes" id="UP000007431">
    <property type="component" value="Unassembled WGS sequence"/>
</dbReference>
<gene>
    <name evidence="17" type="ORF">SCHCODRAFT_256129</name>
</gene>
<dbReference type="InterPro" id="IPR011545">
    <property type="entry name" value="DEAD/DEAH_box_helicase_dom"/>
</dbReference>
<evidence type="ECO:0000256" key="2">
    <source>
        <dbReference type="ARBA" id="ARBA00022664"/>
    </source>
</evidence>
<comment type="subunit">
    <text evidence="9">Component of the U5 snRNP complex.</text>
</comment>
<dbReference type="GO" id="GO:0016787">
    <property type="term" value="F:hydrolase activity"/>
    <property type="evidence" value="ECO:0007669"/>
    <property type="project" value="UniProtKB-KW"/>
</dbReference>
<evidence type="ECO:0000259" key="15">
    <source>
        <dbReference type="PROSITE" id="PS51194"/>
    </source>
</evidence>
<dbReference type="SMART" id="SM00490">
    <property type="entry name" value="HELICc"/>
    <property type="match status" value="1"/>
</dbReference>
<name>D8PWZ8_SCHCM</name>
<proteinExistence type="inferred from homology"/>
<sequence>MTSKAEPLSIESLLQKQRAEKEAASKPKFLSKEERAKLAIAKRAAEIREQKEKEERARKEREDLERQAEEIRRTTGGGRFDERYSSRPDYRDQDRDRDRGGSRRDRGGYRGRDRDRDRDYRDRDAPRERDARDSRRQDYDNVPTGPRADRGKPGGSMPPPPPPGANNTSSSGSAEADPNATYTPQLTNDDLSAIRSRYLGVDRKKRKIRKMNDRKFVFDWDAQDDTAADATPVAAADGQAGGSLMFGRGHVAGMDMSGGDNHADAMERRRAAKSGMDERHWSEKALHEMKERDWRIFREDFSIAARGGQIPHPLRSWQESDIPSSILDVIETIGYKEPSPIQRQAIPIGLQNRDIIGIAETGSGKTAAFVIPLLAFISAVAPLTDENRHLGPFALILAPTRELAQQIEVETRKFASGLGYTCVSIVGGRSVEEQQFNLREGAEIIIATPGRLKDVLERHVLVLSQCRYVVMDEADRMVHLGFEPDLNFILDQLPAETMEGEESGDMMVVDDNRKHRHDDHAMDIDGEQRMKLVKKGRTRVTTLFSATMPPAVERLARKYLRRPAIITIGEAGRAVDTVEQRVEFVNGDEKKKHRLLEILNSGQYPSPIIVFVNQKKMADMVAKDLGRAGWSASTLHSGKNQEQREAALASLRSGEADILVATDLAGRGIDVQDVSLVVNFQMAGTIEAYVHRIGRTGRAGKLGTAITFLTNEDDEVMYDLKQEISKSPVSKVPVELAKHEAAQHKVTRDMKRKRDPDDIG</sequence>
<evidence type="ECO:0000256" key="9">
    <source>
        <dbReference type="ARBA" id="ARBA00038719"/>
    </source>
</evidence>
<dbReference type="Pfam" id="PF00270">
    <property type="entry name" value="DEAD"/>
    <property type="match status" value="1"/>
</dbReference>
<evidence type="ECO:0000256" key="6">
    <source>
        <dbReference type="ARBA" id="ARBA00022840"/>
    </source>
</evidence>
<dbReference type="GO" id="GO:0008380">
    <property type="term" value="P:RNA splicing"/>
    <property type="evidence" value="ECO:0007669"/>
    <property type="project" value="UniProtKB-KW"/>
</dbReference>
<keyword evidence="3 12" id="KW-0547">Nucleotide-binding</keyword>
<keyword evidence="6 12" id="KW-0067">ATP-binding</keyword>
<comment type="catalytic activity">
    <reaction evidence="10">
        <text>ATP + H2O = ADP + phosphate + H(+)</text>
        <dbReference type="Rhea" id="RHEA:13065"/>
        <dbReference type="ChEBI" id="CHEBI:15377"/>
        <dbReference type="ChEBI" id="CHEBI:15378"/>
        <dbReference type="ChEBI" id="CHEBI:30616"/>
        <dbReference type="ChEBI" id="CHEBI:43474"/>
        <dbReference type="ChEBI" id="CHEBI:456216"/>
        <dbReference type="EC" id="3.6.4.13"/>
    </reaction>
</comment>
<dbReference type="InParanoid" id="D8PWZ8"/>